<evidence type="ECO:0000313" key="1">
    <source>
        <dbReference type="EMBL" id="OYQ14351.1"/>
    </source>
</evidence>
<protein>
    <submittedName>
        <fullName evidence="1">Uncharacterized protein</fullName>
    </submittedName>
</protein>
<dbReference type="AlphaFoldDB" id="A0AAP7ZPI7"/>
<evidence type="ECO:0000313" key="2">
    <source>
        <dbReference type="Proteomes" id="UP000216164"/>
    </source>
</evidence>
<sequence>MGQVYFGGWVSFTSALTPSQRAHVPCVRPGDPGSPITGSFANAETFPIPALQGGFNVFVLSAILWHGMAWHAARLHDMAGGRNGVWISFIFITDCFRVRAVRCRPLS</sequence>
<proteinExistence type="predicted"/>
<gene>
    <name evidence="1" type="ORF">B7R77_14540</name>
</gene>
<comment type="caution">
    <text evidence="1">The sequence shown here is derived from an EMBL/GenBank/DDBJ whole genome shotgun (WGS) entry which is preliminary data.</text>
</comment>
<reference evidence="1 2" key="1">
    <citation type="submission" date="2017-04" db="EMBL/GenBank/DDBJ databases">
        <title>Genome Announcement: Closed genomes of Ralstonia solanacearum strains K60, UW551, and UW700.</title>
        <authorList>
            <person name="Hayes M."/>
            <person name="Macintyre A.M."/>
            <person name="Allen C."/>
        </authorList>
    </citation>
    <scope>NUCLEOTIDE SEQUENCE [LARGE SCALE GENOMIC DNA]</scope>
    <source>
        <strain evidence="1 2">UW25</strain>
    </source>
</reference>
<name>A0AAP7ZPI7_RALSL</name>
<organism evidence="1 2">
    <name type="scientific">Ralstonia solanacearum K60</name>
    <dbReference type="NCBI Taxonomy" id="1091042"/>
    <lineage>
        <taxon>Bacteria</taxon>
        <taxon>Pseudomonadati</taxon>
        <taxon>Pseudomonadota</taxon>
        <taxon>Betaproteobacteria</taxon>
        <taxon>Burkholderiales</taxon>
        <taxon>Burkholderiaceae</taxon>
        <taxon>Ralstonia</taxon>
        <taxon>Ralstonia solanacearum species complex</taxon>
    </lineage>
</organism>
<dbReference type="Proteomes" id="UP000216164">
    <property type="component" value="Unassembled WGS sequence"/>
</dbReference>
<dbReference type="EMBL" id="NCTK01000001">
    <property type="protein sequence ID" value="OYQ14351.1"/>
    <property type="molecule type" value="Genomic_DNA"/>
</dbReference>
<accession>A0AAP7ZPI7</accession>